<dbReference type="STRING" id="1385369.N825_22885"/>
<evidence type="ECO:0000313" key="2">
    <source>
        <dbReference type="EMBL" id="EWY36961.1"/>
    </source>
</evidence>
<dbReference type="RefSeq" id="WP_051513519.1">
    <property type="nucleotide sequence ID" value="NZ_AVFL01000033.1"/>
</dbReference>
<feature type="transmembrane region" description="Helical" evidence="1">
    <location>
        <begin position="35"/>
        <end position="51"/>
    </location>
</feature>
<keyword evidence="1" id="KW-0812">Transmembrane</keyword>
<accession>W9GWD2</accession>
<sequence length="301" mass="31883">MVIKLLGAGSFGVLIGWYIYYVNRYRKGDVQLSDITTLVGVIGGAAVTTLFDPKADLFGAYGVGLFIGFFGYFTVLIGLVKKSPNFDMDWFLDGRRKTVPADYYIPGEIEAATRPAFDAPQPDMAPVAAAASAAAIAAVGAVLTEKVRLLSDADATPVMPGDANRIIAACEAEWPANKADCSGFVKDVAAQLGITLTGDADGIVGDIHSAGWRILRRGVDAKDAADKGEFVIAGLKSSDHDPARGHGHVAVVVSGPLDAAYGKYPTVYWGSLGGTGERAKTLNWAWRKSDRDRVVFAARPI</sequence>
<dbReference type="Proteomes" id="UP000019486">
    <property type="component" value="Unassembled WGS sequence"/>
</dbReference>
<organism evidence="2 3">
    <name type="scientific">Skermanella stibiiresistens SB22</name>
    <dbReference type="NCBI Taxonomy" id="1385369"/>
    <lineage>
        <taxon>Bacteria</taxon>
        <taxon>Pseudomonadati</taxon>
        <taxon>Pseudomonadota</taxon>
        <taxon>Alphaproteobacteria</taxon>
        <taxon>Rhodospirillales</taxon>
        <taxon>Azospirillaceae</taxon>
        <taxon>Skermanella</taxon>
    </lineage>
</organism>
<keyword evidence="1" id="KW-1133">Transmembrane helix</keyword>
<reference evidence="2 3" key="1">
    <citation type="submission" date="2013-08" db="EMBL/GenBank/DDBJ databases">
        <title>The genome sequence of Skermanella stibiiresistens.</title>
        <authorList>
            <person name="Zhu W."/>
            <person name="Wang G."/>
        </authorList>
    </citation>
    <scope>NUCLEOTIDE SEQUENCE [LARGE SCALE GENOMIC DNA]</scope>
    <source>
        <strain evidence="2 3">SB22</strain>
    </source>
</reference>
<gene>
    <name evidence="2" type="ORF">N825_22885</name>
</gene>
<dbReference type="AlphaFoldDB" id="W9GWD2"/>
<feature type="transmembrane region" description="Helical" evidence="1">
    <location>
        <begin position="6"/>
        <end position="23"/>
    </location>
</feature>
<comment type="caution">
    <text evidence="2">The sequence shown here is derived from an EMBL/GenBank/DDBJ whole genome shotgun (WGS) entry which is preliminary data.</text>
</comment>
<dbReference type="Gene3D" id="3.90.1720.10">
    <property type="entry name" value="endopeptidase domain like (from Nostoc punctiforme)"/>
    <property type="match status" value="1"/>
</dbReference>
<feature type="transmembrane region" description="Helical" evidence="1">
    <location>
        <begin position="57"/>
        <end position="80"/>
    </location>
</feature>
<protein>
    <submittedName>
        <fullName evidence="2">Uncharacterized protein</fullName>
    </submittedName>
</protein>
<keyword evidence="3" id="KW-1185">Reference proteome</keyword>
<proteinExistence type="predicted"/>
<evidence type="ECO:0000313" key="3">
    <source>
        <dbReference type="Proteomes" id="UP000019486"/>
    </source>
</evidence>
<evidence type="ECO:0000256" key="1">
    <source>
        <dbReference type="SAM" id="Phobius"/>
    </source>
</evidence>
<keyword evidence="1" id="KW-0472">Membrane</keyword>
<dbReference type="EMBL" id="AVFL01000033">
    <property type="protein sequence ID" value="EWY36961.1"/>
    <property type="molecule type" value="Genomic_DNA"/>
</dbReference>
<name>W9GWD2_9PROT</name>